<dbReference type="Gene3D" id="2.60.40.420">
    <property type="entry name" value="Cupredoxins - blue copper proteins"/>
    <property type="match status" value="3"/>
</dbReference>
<evidence type="ECO:0000313" key="12">
    <source>
        <dbReference type="Proteomes" id="UP000774617"/>
    </source>
</evidence>
<evidence type="ECO:0000256" key="7">
    <source>
        <dbReference type="SAM" id="SignalP"/>
    </source>
</evidence>
<dbReference type="Pfam" id="PF07732">
    <property type="entry name" value="Cu-oxidase_3"/>
    <property type="match status" value="1"/>
</dbReference>
<comment type="caution">
    <text evidence="11">The sequence shown here is derived from an EMBL/GenBank/DDBJ whole genome shotgun (WGS) entry which is preliminary data.</text>
</comment>
<dbReference type="InterPro" id="IPR002355">
    <property type="entry name" value="Cu_oxidase_Cu_BS"/>
</dbReference>
<keyword evidence="6" id="KW-0325">Glycoprotein</keyword>
<feature type="signal peptide" evidence="7">
    <location>
        <begin position="1"/>
        <end position="23"/>
    </location>
</feature>
<keyword evidence="5" id="KW-0186">Copper</keyword>
<evidence type="ECO:0000256" key="2">
    <source>
        <dbReference type="ARBA" id="ARBA00022723"/>
    </source>
</evidence>
<evidence type="ECO:0000313" key="11">
    <source>
        <dbReference type="EMBL" id="KAH7048255.1"/>
    </source>
</evidence>
<reference evidence="11 12" key="1">
    <citation type="journal article" date="2021" name="Nat. Commun.">
        <title>Genetic determinants of endophytism in the Arabidopsis root mycobiome.</title>
        <authorList>
            <person name="Mesny F."/>
            <person name="Miyauchi S."/>
            <person name="Thiergart T."/>
            <person name="Pickel B."/>
            <person name="Atanasova L."/>
            <person name="Karlsson M."/>
            <person name="Huettel B."/>
            <person name="Barry K.W."/>
            <person name="Haridas S."/>
            <person name="Chen C."/>
            <person name="Bauer D."/>
            <person name="Andreopoulos W."/>
            <person name="Pangilinan J."/>
            <person name="LaButti K."/>
            <person name="Riley R."/>
            <person name="Lipzen A."/>
            <person name="Clum A."/>
            <person name="Drula E."/>
            <person name="Henrissat B."/>
            <person name="Kohler A."/>
            <person name="Grigoriev I.V."/>
            <person name="Martin F.M."/>
            <person name="Hacquard S."/>
        </authorList>
    </citation>
    <scope>NUCLEOTIDE SEQUENCE [LARGE SCALE GENOMIC DNA]</scope>
    <source>
        <strain evidence="11 12">MPI-SDFR-AT-0080</strain>
    </source>
</reference>
<dbReference type="EMBL" id="JAGTJR010000015">
    <property type="protein sequence ID" value="KAH7048255.1"/>
    <property type="molecule type" value="Genomic_DNA"/>
</dbReference>
<proteinExistence type="inferred from homology"/>
<feature type="domain" description="Plastocyanin-like" evidence="10">
    <location>
        <begin position="33"/>
        <end position="147"/>
    </location>
</feature>
<dbReference type="PROSITE" id="PS00079">
    <property type="entry name" value="MULTICOPPER_OXIDASE1"/>
    <property type="match status" value="1"/>
</dbReference>
<dbReference type="SUPFAM" id="SSF49503">
    <property type="entry name" value="Cupredoxins"/>
    <property type="match status" value="3"/>
</dbReference>
<dbReference type="InterPro" id="IPR045087">
    <property type="entry name" value="Cu-oxidase_fam"/>
</dbReference>
<organism evidence="11 12">
    <name type="scientific">Macrophomina phaseolina</name>
    <dbReference type="NCBI Taxonomy" id="35725"/>
    <lineage>
        <taxon>Eukaryota</taxon>
        <taxon>Fungi</taxon>
        <taxon>Dikarya</taxon>
        <taxon>Ascomycota</taxon>
        <taxon>Pezizomycotina</taxon>
        <taxon>Dothideomycetes</taxon>
        <taxon>Dothideomycetes incertae sedis</taxon>
        <taxon>Botryosphaeriales</taxon>
        <taxon>Botryosphaeriaceae</taxon>
        <taxon>Macrophomina</taxon>
    </lineage>
</organism>
<evidence type="ECO:0000256" key="5">
    <source>
        <dbReference type="ARBA" id="ARBA00023008"/>
    </source>
</evidence>
<dbReference type="InterPro" id="IPR011707">
    <property type="entry name" value="Cu-oxidase-like_N"/>
</dbReference>
<feature type="domain" description="Plastocyanin-like" evidence="9">
    <location>
        <begin position="562"/>
        <end position="679"/>
    </location>
</feature>
<evidence type="ECO:0000259" key="10">
    <source>
        <dbReference type="Pfam" id="PF07732"/>
    </source>
</evidence>
<keyword evidence="3 7" id="KW-0732">Signal</keyword>
<evidence type="ECO:0000256" key="4">
    <source>
        <dbReference type="ARBA" id="ARBA00023002"/>
    </source>
</evidence>
<dbReference type="Proteomes" id="UP000774617">
    <property type="component" value="Unassembled WGS sequence"/>
</dbReference>
<keyword evidence="12" id="KW-1185">Reference proteome</keyword>
<gene>
    <name evidence="11" type="ORF">B0J12DRAFT_109203</name>
</gene>
<dbReference type="InterPro" id="IPR008972">
    <property type="entry name" value="Cupredoxin"/>
</dbReference>
<keyword evidence="4" id="KW-0560">Oxidoreductase</keyword>
<evidence type="ECO:0000259" key="8">
    <source>
        <dbReference type="Pfam" id="PF00394"/>
    </source>
</evidence>
<dbReference type="InterPro" id="IPR011706">
    <property type="entry name" value="Cu-oxidase_C"/>
</dbReference>
<dbReference type="Pfam" id="PF00394">
    <property type="entry name" value="Cu-oxidase"/>
    <property type="match status" value="1"/>
</dbReference>
<name>A0ABQ8GB93_9PEZI</name>
<feature type="domain" description="Plastocyanin-like" evidence="8">
    <location>
        <begin position="388"/>
        <end position="457"/>
    </location>
</feature>
<dbReference type="PANTHER" id="PTHR11709">
    <property type="entry name" value="MULTI-COPPER OXIDASE"/>
    <property type="match status" value="1"/>
</dbReference>
<evidence type="ECO:0000256" key="3">
    <source>
        <dbReference type="ARBA" id="ARBA00022729"/>
    </source>
</evidence>
<accession>A0ABQ8GB93</accession>
<comment type="similarity">
    <text evidence="1">Belongs to the multicopper oxidase family.</text>
</comment>
<dbReference type="PANTHER" id="PTHR11709:SF488">
    <property type="entry name" value="LACCASE-RELATED"/>
    <property type="match status" value="1"/>
</dbReference>
<evidence type="ECO:0000256" key="1">
    <source>
        <dbReference type="ARBA" id="ARBA00010609"/>
    </source>
</evidence>
<dbReference type="PROSITE" id="PS00080">
    <property type="entry name" value="MULTICOPPER_OXIDASE2"/>
    <property type="match status" value="1"/>
</dbReference>
<protein>
    <submittedName>
        <fullName evidence="11">Multicopper oxidase-domain-containing protein</fullName>
    </submittedName>
</protein>
<feature type="chain" id="PRO_5045042146" evidence="7">
    <location>
        <begin position="24"/>
        <end position="725"/>
    </location>
</feature>
<sequence>MHQSISLLALTFLLLSQSRSSQAELRTYQFTIHNGTRAPDGFHRQVYLINDQAPGPLIEVDEGDDLEVFVQNDLAVETTIHWHGILQQGTPHMDGVPGVTQEPIPPGGNFTYRFSLKNEYGFYWYHSHFRAYSDDAIRGPLVIHPSSQRPRPYETLARNQTELTALQEAEREAVPILLSDWYHRVSDDIFNEYLTTGAFPSCVDSLLANGYGRVRCLPEYILAAGAGLGMEPAPVNATATSIGTTPMSSMAMGTKYMEINTKESMRMESMALDTTSMEHHMRRMDSMSAEDMSMNTMTAHSTPAAAPDSGMPMGSMSMASLPVSGISGTSGLSGMSNMASGPLGPRGCSAPMMFRPGYNISSLPPETCTDTSAPLLTVDANYTRGWLALNLVNSGSVTKLSVSLDAHSMFVYAADGFFVKPQEVEVLQISIGQRYSVMIKLNQRPGNYTLRFASYPYGDMQQVIEGQATVSYKVDAAEDIMPVDLTNDPTATWMLVNGSAKSNASELKTDMLAPFEAIAPPSQADITYDFTISQTEIVTWVLNGYPYSEPSTPIIYGNASEAWNANTTIRIPSNSTVDIIMRIANDSMDTMGHPMHLHGHRFFALGSGSGSFPYQNAVDAPPSLINLENPPYRDTTDLPPSGWAVIRYVANNPGAWMFHCHIQWHLVSGMALVFVEGEEQLPGLVGAAANGTSNANSASPARSTREHAAFAVLATLSTVFFAYGY</sequence>
<dbReference type="InterPro" id="IPR033138">
    <property type="entry name" value="Cu_oxidase_CS"/>
</dbReference>
<dbReference type="InterPro" id="IPR001117">
    <property type="entry name" value="Cu-oxidase_2nd"/>
</dbReference>
<evidence type="ECO:0000259" key="9">
    <source>
        <dbReference type="Pfam" id="PF07731"/>
    </source>
</evidence>
<keyword evidence="2" id="KW-0479">Metal-binding</keyword>
<evidence type="ECO:0000256" key="6">
    <source>
        <dbReference type="ARBA" id="ARBA00023180"/>
    </source>
</evidence>
<dbReference type="CDD" id="cd13850">
    <property type="entry name" value="CuRO_1_Abr2_like"/>
    <property type="match status" value="1"/>
</dbReference>
<dbReference type="Pfam" id="PF07731">
    <property type="entry name" value="Cu-oxidase_2"/>
    <property type="match status" value="1"/>
</dbReference>